<dbReference type="InterPro" id="IPR036291">
    <property type="entry name" value="NAD(P)-bd_dom_sf"/>
</dbReference>
<keyword evidence="2" id="KW-0963">Cytoplasm</keyword>
<dbReference type="InterPro" id="IPR051721">
    <property type="entry name" value="Biopterin_syn/organic_redct"/>
</dbReference>
<dbReference type="Pfam" id="PF00106">
    <property type="entry name" value="adh_short"/>
    <property type="match status" value="1"/>
</dbReference>
<dbReference type="PATRIC" id="fig|758793.3.peg.1071"/>
<dbReference type="PANTHER" id="PTHR44085:SF2">
    <property type="entry name" value="SEPIAPTERIN REDUCTASE"/>
    <property type="match status" value="1"/>
</dbReference>
<keyword evidence="4" id="KW-0560">Oxidoreductase</keyword>
<dbReference type="GO" id="GO:0005737">
    <property type="term" value="C:cytoplasm"/>
    <property type="evidence" value="ECO:0007669"/>
    <property type="project" value="UniProtKB-SubCell"/>
</dbReference>
<sequence>MLAARIETPSANPIPSMSSKTRAIVTGHTRGLGAALTEILLAQGAEVFAISRKRNTALAARHAGALHEVELDLADLSALTDWLSSGALQRFVAGADRVLLINNAGVLAPVGALADQNAADVARAVSVNVAAPLMLAAALTQASGQAADTRIVHISSGAARNAYPGWSIYCATKAALDHHARAVALDDNRALRICSVAPGVVDTDMQAEIRGIGTDRFPLRERFEALKRDGQLATPEQSARKLIDYLLSDAFGDTPTADVRELA</sequence>
<evidence type="ECO:0000256" key="2">
    <source>
        <dbReference type="ARBA" id="ARBA00022490"/>
    </source>
</evidence>
<gene>
    <name evidence="5" type="ORF">BRPE64_ACDS10700</name>
</gene>
<dbReference type="STRING" id="758793.BRPE64_ACDS10700"/>
<dbReference type="NCBIfam" id="NF005436">
    <property type="entry name" value="PRK07023.1"/>
    <property type="match status" value="1"/>
</dbReference>
<evidence type="ECO:0000256" key="1">
    <source>
        <dbReference type="ARBA" id="ARBA00004496"/>
    </source>
</evidence>
<evidence type="ECO:0000256" key="4">
    <source>
        <dbReference type="ARBA" id="ARBA00023002"/>
    </source>
</evidence>
<dbReference type="GO" id="GO:0004757">
    <property type="term" value="F:sepiapterin reductase (NADP+) activity"/>
    <property type="evidence" value="ECO:0007669"/>
    <property type="project" value="TreeGrafter"/>
</dbReference>
<protein>
    <submittedName>
        <fullName evidence="5">Short-chain dehydrogenase/reductase SDR</fullName>
    </submittedName>
</protein>
<keyword evidence="6" id="KW-1185">Reference proteome</keyword>
<dbReference type="HOGENOM" id="CLU_010194_2_11_4"/>
<dbReference type="SUPFAM" id="SSF51735">
    <property type="entry name" value="NAD(P)-binding Rossmann-fold domains"/>
    <property type="match status" value="1"/>
</dbReference>
<keyword evidence="3" id="KW-0521">NADP</keyword>
<organism evidence="5 6">
    <name type="scientific">Caballeronia insecticola</name>
    <dbReference type="NCBI Taxonomy" id="758793"/>
    <lineage>
        <taxon>Bacteria</taxon>
        <taxon>Pseudomonadati</taxon>
        <taxon>Pseudomonadota</taxon>
        <taxon>Betaproteobacteria</taxon>
        <taxon>Burkholderiales</taxon>
        <taxon>Burkholderiaceae</taxon>
        <taxon>Caballeronia</taxon>
    </lineage>
</organism>
<accession>R4WGE6</accession>
<evidence type="ECO:0000256" key="3">
    <source>
        <dbReference type="ARBA" id="ARBA00022857"/>
    </source>
</evidence>
<evidence type="ECO:0000313" key="6">
    <source>
        <dbReference type="Proteomes" id="UP000013966"/>
    </source>
</evidence>
<evidence type="ECO:0000313" key="5">
    <source>
        <dbReference type="EMBL" id="BAN22824.1"/>
    </source>
</evidence>
<dbReference type="PRINTS" id="PR00081">
    <property type="entry name" value="GDHRDH"/>
</dbReference>
<dbReference type="GO" id="GO:0006729">
    <property type="term" value="P:tetrahydrobiopterin biosynthetic process"/>
    <property type="evidence" value="ECO:0007669"/>
    <property type="project" value="TreeGrafter"/>
</dbReference>
<dbReference type="EMBL" id="AP013058">
    <property type="protein sequence ID" value="BAN22824.1"/>
    <property type="molecule type" value="Genomic_DNA"/>
</dbReference>
<reference evidence="5 6" key="2">
    <citation type="journal article" date="2018" name="Int. J. Syst. Evol. Microbiol.">
        <title>Burkholderia insecticola sp. nov., a gut symbiotic bacterium of the bean bug Riptortus pedestris.</title>
        <authorList>
            <person name="Takeshita K."/>
            <person name="Tamaki H."/>
            <person name="Ohbayashi T."/>
            <person name="Meng X.-Y."/>
            <person name="Sone T."/>
            <person name="Mitani Y."/>
            <person name="Peeters C."/>
            <person name="Kikuchi Y."/>
            <person name="Vandamme P."/>
        </authorList>
    </citation>
    <scope>NUCLEOTIDE SEQUENCE [LARGE SCALE GENOMIC DNA]</scope>
    <source>
        <strain evidence="5">RPE64</strain>
    </source>
</reference>
<dbReference type="Proteomes" id="UP000013966">
    <property type="component" value="Chromosome 1"/>
</dbReference>
<reference evidence="5 6" key="1">
    <citation type="journal article" date="2013" name="Genome Announc.">
        <title>Complete Genome Sequence of Burkholderia sp. Strain RPE64, Bacterial Symbiont of the Bean Bug Riptortus pedestris.</title>
        <authorList>
            <person name="Shibata T.F."/>
            <person name="Maeda T."/>
            <person name="Nikoh N."/>
            <person name="Yamaguchi K."/>
            <person name="Oshima K."/>
            <person name="Hattori M."/>
            <person name="Nishiyama T."/>
            <person name="Hasebe M."/>
            <person name="Fukatsu T."/>
            <person name="Kikuchi Y."/>
            <person name="Shigenobu S."/>
        </authorList>
    </citation>
    <scope>NUCLEOTIDE SEQUENCE [LARGE SCALE GENOMIC DNA]</scope>
</reference>
<dbReference type="InterPro" id="IPR002347">
    <property type="entry name" value="SDR_fam"/>
</dbReference>
<proteinExistence type="predicted"/>
<comment type="subcellular location">
    <subcellularLocation>
        <location evidence="1">Cytoplasm</location>
    </subcellularLocation>
</comment>
<dbReference type="Gene3D" id="3.40.50.720">
    <property type="entry name" value="NAD(P)-binding Rossmann-like Domain"/>
    <property type="match status" value="1"/>
</dbReference>
<dbReference type="PANTHER" id="PTHR44085">
    <property type="entry name" value="SEPIAPTERIN REDUCTASE"/>
    <property type="match status" value="1"/>
</dbReference>
<dbReference type="AlphaFoldDB" id="R4WGE6"/>
<dbReference type="KEGG" id="buo:BRPE64_ACDS10700"/>
<name>R4WGE6_9BURK</name>